<reference evidence="12 13" key="1">
    <citation type="journal article" date="2010" name="Stand. Genomic Sci.">
        <title>Complete genome sequence of Ferrimonas balearica type strain (PAT).</title>
        <authorList>
            <person name="Nolan M."/>
            <person name="Sikorski J."/>
            <person name="Davenport K."/>
            <person name="Lucas S."/>
            <person name="Glavina Del Rio T."/>
            <person name="Tice H."/>
            <person name="Cheng J."/>
            <person name="Goodwin L."/>
            <person name="Pitluck S."/>
            <person name="Liolios K."/>
            <person name="Ivanova N."/>
            <person name="Mavromatis K."/>
            <person name="Ovchinnikova G."/>
            <person name="Pati A."/>
            <person name="Chen A."/>
            <person name="Palaniappan K."/>
            <person name="Land M."/>
            <person name="Hauser L."/>
            <person name="Chang Y."/>
            <person name="Jeffries C."/>
            <person name="Tapia R."/>
            <person name="Brettin T."/>
            <person name="Detter J."/>
            <person name="Han C."/>
            <person name="Yasawong M."/>
            <person name="Rohde M."/>
            <person name="Tindall B."/>
            <person name="Goker M."/>
            <person name="Woyke T."/>
            <person name="Bristow J."/>
            <person name="Eisen J."/>
            <person name="Markowitz V."/>
            <person name="Hugenholtz P."/>
            <person name="Kyrpides N."/>
            <person name="Klenk H."/>
            <person name="Lapidus A."/>
        </authorList>
    </citation>
    <scope>NUCLEOTIDE SEQUENCE [LARGE SCALE GENOMIC DNA]</scope>
    <source>
        <strain evidence="13">DSM 9799 / CCM 4581 / KCTC 23876 / PAT</strain>
    </source>
</reference>
<dbReference type="RefSeq" id="WP_013343740.1">
    <property type="nucleotide sequence ID" value="NC_014541.1"/>
</dbReference>
<organism evidence="12 13">
    <name type="scientific">Ferrimonas balearica (strain DSM 9799 / CCM 4581 / KCTC 23876 / PAT)</name>
    <dbReference type="NCBI Taxonomy" id="550540"/>
    <lineage>
        <taxon>Bacteria</taxon>
        <taxon>Pseudomonadati</taxon>
        <taxon>Pseudomonadota</taxon>
        <taxon>Gammaproteobacteria</taxon>
        <taxon>Alteromonadales</taxon>
        <taxon>Ferrimonadaceae</taxon>
        <taxon>Ferrimonas</taxon>
    </lineage>
</organism>
<accession>E1SL40</accession>
<keyword evidence="7 11" id="KW-0812">Transmembrane</keyword>
<dbReference type="Proteomes" id="UP000006683">
    <property type="component" value="Chromosome"/>
</dbReference>
<dbReference type="GO" id="GO:0015628">
    <property type="term" value="P:protein secretion by the type II secretion system"/>
    <property type="evidence" value="ECO:0007669"/>
    <property type="project" value="InterPro"/>
</dbReference>
<dbReference type="NCBIfam" id="TIGR01711">
    <property type="entry name" value="gspJ"/>
    <property type="match status" value="1"/>
</dbReference>
<feature type="transmembrane region" description="Helical" evidence="11">
    <location>
        <begin position="12"/>
        <end position="35"/>
    </location>
</feature>
<dbReference type="InterPro" id="IPR045584">
    <property type="entry name" value="Pilin-like"/>
</dbReference>
<dbReference type="NCBIfam" id="TIGR02532">
    <property type="entry name" value="IV_pilin_GFxxxE"/>
    <property type="match status" value="1"/>
</dbReference>
<dbReference type="PANTHER" id="PTHR39583:SF2">
    <property type="entry name" value="TYPE II SECRETION SYSTEM PROTEIN J"/>
    <property type="match status" value="1"/>
</dbReference>
<dbReference type="GO" id="GO:0005886">
    <property type="term" value="C:plasma membrane"/>
    <property type="evidence" value="ECO:0007669"/>
    <property type="project" value="UniProtKB-SubCell"/>
</dbReference>
<evidence type="ECO:0000256" key="9">
    <source>
        <dbReference type="ARBA" id="ARBA00023136"/>
    </source>
</evidence>
<evidence type="ECO:0000256" key="3">
    <source>
        <dbReference type="ARBA" id="ARBA00021539"/>
    </source>
</evidence>
<evidence type="ECO:0000256" key="7">
    <source>
        <dbReference type="ARBA" id="ARBA00022692"/>
    </source>
</evidence>
<dbReference type="SUPFAM" id="SSF54523">
    <property type="entry name" value="Pili subunits"/>
    <property type="match status" value="1"/>
</dbReference>
<dbReference type="AlphaFoldDB" id="E1SL40"/>
<dbReference type="Gene3D" id="3.10.610.10">
    <property type="entry name" value="GSPII I/J protein-like"/>
    <property type="match status" value="1"/>
</dbReference>
<dbReference type="eggNOG" id="COG4795">
    <property type="taxonomic scope" value="Bacteria"/>
</dbReference>
<dbReference type="OrthoDB" id="9794345at2"/>
<evidence type="ECO:0000256" key="1">
    <source>
        <dbReference type="ARBA" id="ARBA00004377"/>
    </source>
</evidence>
<dbReference type="PROSITE" id="PS00409">
    <property type="entry name" value="PROKAR_NTER_METHYL"/>
    <property type="match status" value="1"/>
</dbReference>
<dbReference type="InterPro" id="IPR051621">
    <property type="entry name" value="T2SS_protein_J"/>
</dbReference>
<dbReference type="GeneID" id="67180458"/>
<keyword evidence="6" id="KW-0997">Cell inner membrane</keyword>
<feature type="region of interest" description="Disordered" evidence="10">
    <location>
        <begin position="208"/>
        <end position="247"/>
    </location>
</feature>
<keyword evidence="4" id="KW-1003">Cell membrane</keyword>
<dbReference type="HOGENOM" id="CLU_093850_0_0_6"/>
<keyword evidence="13" id="KW-1185">Reference proteome</keyword>
<evidence type="ECO:0000256" key="11">
    <source>
        <dbReference type="SAM" id="Phobius"/>
    </source>
</evidence>
<keyword evidence="9 11" id="KW-0472">Membrane</keyword>
<evidence type="ECO:0000313" key="12">
    <source>
        <dbReference type="EMBL" id="ADN74434.1"/>
    </source>
</evidence>
<dbReference type="Pfam" id="PF07963">
    <property type="entry name" value="N_methyl"/>
    <property type="match status" value="1"/>
</dbReference>
<feature type="compositionally biased region" description="Gly residues" evidence="10">
    <location>
        <begin position="216"/>
        <end position="247"/>
    </location>
</feature>
<evidence type="ECO:0000313" key="13">
    <source>
        <dbReference type="Proteomes" id="UP000006683"/>
    </source>
</evidence>
<comment type="subcellular location">
    <subcellularLocation>
        <location evidence="1">Cell inner membrane</location>
        <topology evidence="1">Single-pass membrane protein</topology>
    </subcellularLocation>
</comment>
<keyword evidence="5" id="KW-0488">Methylation</keyword>
<dbReference type="GO" id="GO:0015627">
    <property type="term" value="C:type II protein secretion system complex"/>
    <property type="evidence" value="ECO:0007669"/>
    <property type="project" value="InterPro"/>
</dbReference>
<evidence type="ECO:0000256" key="5">
    <source>
        <dbReference type="ARBA" id="ARBA00022481"/>
    </source>
</evidence>
<evidence type="ECO:0000256" key="8">
    <source>
        <dbReference type="ARBA" id="ARBA00022989"/>
    </source>
</evidence>
<gene>
    <name evidence="12" type="ordered locus">Fbal_0220</name>
</gene>
<dbReference type="InterPro" id="IPR012902">
    <property type="entry name" value="N_methyl_site"/>
</dbReference>
<dbReference type="KEGG" id="fbl:Fbal_0220"/>
<dbReference type="InterPro" id="IPR010055">
    <property type="entry name" value="T2SS_protein-GspJ"/>
</dbReference>
<name>E1SL40_FERBD</name>
<proteinExistence type="inferred from homology"/>
<evidence type="ECO:0000256" key="4">
    <source>
        <dbReference type="ARBA" id="ARBA00022475"/>
    </source>
</evidence>
<dbReference type="Pfam" id="PF11612">
    <property type="entry name" value="T2SSJ"/>
    <property type="match status" value="1"/>
</dbReference>
<dbReference type="STRING" id="550540.Fbal_0220"/>
<evidence type="ECO:0000256" key="6">
    <source>
        <dbReference type="ARBA" id="ARBA00022519"/>
    </source>
</evidence>
<protein>
    <recommendedName>
        <fullName evidence="3">Type II secretion system protein J</fullName>
    </recommendedName>
</protein>
<dbReference type="Gene3D" id="2.10.70.20">
    <property type="entry name" value="gspk-gspi-gspj complex like domains"/>
    <property type="match status" value="1"/>
</dbReference>
<evidence type="ECO:0000256" key="2">
    <source>
        <dbReference type="ARBA" id="ARBA00011084"/>
    </source>
</evidence>
<comment type="similarity">
    <text evidence="2">Belongs to the GSP J family.</text>
</comment>
<keyword evidence="8 11" id="KW-1133">Transmembrane helix</keyword>
<dbReference type="EMBL" id="CP002209">
    <property type="protein sequence ID" value="ADN74434.1"/>
    <property type="molecule type" value="Genomic_DNA"/>
</dbReference>
<dbReference type="PANTHER" id="PTHR39583">
    <property type="entry name" value="TYPE II SECRETION SYSTEM PROTEIN J-RELATED"/>
    <property type="match status" value="1"/>
</dbReference>
<evidence type="ECO:0000256" key="10">
    <source>
        <dbReference type="SAM" id="MobiDB-lite"/>
    </source>
</evidence>
<sequence>MWPSRTDAVRGFTLLEMLLAIAIFAVIGVASATILQQVTKVDGVSQGAQDDLKSLQLAMSMMERDFGQMIPRTSRSATTENRSALFEAGENLYDSDSEAMRFYRLGWLNPQGQLPRGSIQQVVYRIKEEKLQRLYTLYPDPVEGEEAQELDLLDGVISLKFAFYIDDKWQNKVDGNAFPKAVTVELETLDMGIIQRKFLLADGYGGITSDEDDNGSGNGSGSGSGNGSGSGSGSGSSGGGTGGEEQN</sequence>